<evidence type="ECO:0000256" key="1">
    <source>
        <dbReference type="ARBA" id="ARBA00009347"/>
    </source>
</evidence>
<comment type="caution">
    <text evidence="6">The sequence shown here is derived from an EMBL/GenBank/DDBJ whole genome shotgun (WGS) entry which is preliminary data.</text>
</comment>
<dbReference type="PANTHER" id="PTHR48083:SF37">
    <property type="entry name" value="DEHYDROGENASE, PUTATIVE-RELATED"/>
    <property type="match status" value="1"/>
</dbReference>
<accession>A0ABT1JCZ3</accession>
<keyword evidence="3" id="KW-0274">FAD</keyword>
<evidence type="ECO:0000313" key="6">
    <source>
        <dbReference type="EMBL" id="MCP2330362.1"/>
    </source>
</evidence>
<evidence type="ECO:0000313" key="7">
    <source>
        <dbReference type="Proteomes" id="UP000791080"/>
    </source>
</evidence>
<reference evidence="6 7" key="2">
    <citation type="submission" date="2022-06" db="EMBL/GenBank/DDBJ databases">
        <title>Genomic Encyclopedia of Type Strains, Phase I: the one thousand microbial genomes (KMG-I) project.</title>
        <authorList>
            <person name="Kyrpides N."/>
        </authorList>
    </citation>
    <scope>NUCLEOTIDE SEQUENCE [LARGE SCALE GENOMIC DNA]</scope>
    <source>
        <strain evidence="6 7">DSM 43889</strain>
    </source>
</reference>
<dbReference type="PANTHER" id="PTHR48083">
    <property type="entry name" value="MEDIUM-CHAIN SPECIFIC ACYL-COA DEHYDROGENASE, MITOCHONDRIAL-RELATED"/>
    <property type="match status" value="1"/>
</dbReference>
<keyword evidence="7" id="KW-1185">Reference proteome</keyword>
<evidence type="ECO:0000256" key="4">
    <source>
        <dbReference type="ARBA" id="ARBA00023002"/>
    </source>
</evidence>
<dbReference type="InterPro" id="IPR046373">
    <property type="entry name" value="Acyl-CoA_Oxase/DH_mid-dom_sf"/>
</dbReference>
<dbReference type="SUPFAM" id="SSF47203">
    <property type="entry name" value="Acyl-CoA dehydrogenase C-terminal domain-like"/>
    <property type="match status" value="1"/>
</dbReference>
<dbReference type="InterPro" id="IPR050741">
    <property type="entry name" value="Acyl-CoA_dehydrogenase"/>
</dbReference>
<evidence type="ECO:0000256" key="3">
    <source>
        <dbReference type="ARBA" id="ARBA00022827"/>
    </source>
</evidence>
<feature type="domain" description="Acyl-CoA dehydrogenase/oxidase C-terminal" evidence="5">
    <location>
        <begin position="248"/>
        <end position="371"/>
    </location>
</feature>
<dbReference type="SUPFAM" id="SSF56645">
    <property type="entry name" value="Acyl-CoA dehydrogenase NM domain-like"/>
    <property type="match status" value="1"/>
</dbReference>
<name>A0ABT1JCZ3_ACTCY</name>
<dbReference type="InterPro" id="IPR036250">
    <property type="entry name" value="AcylCo_DH-like_C"/>
</dbReference>
<dbReference type="Gene3D" id="2.40.110.10">
    <property type="entry name" value="Butyryl-CoA Dehydrogenase, subunit A, domain 2"/>
    <property type="match status" value="1"/>
</dbReference>
<dbReference type="InterPro" id="IPR009100">
    <property type="entry name" value="AcylCoA_DH/oxidase_NM_dom_sf"/>
</dbReference>
<dbReference type="Gene3D" id="1.20.140.10">
    <property type="entry name" value="Butyryl-CoA Dehydrogenase, subunit A, domain 3"/>
    <property type="match status" value="1"/>
</dbReference>
<keyword evidence="4" id="KW-0560">Oxidoreductase</keyword>
<dbReference type="Pfam" id="PF00441">
    <property type="entry name" value="Acyl-CoA_dh_1"/>
    <property type="match status" value="1"/>
</dbReference>
<gene>
    <name evidence="6" type="ORF">G443_000632</name>
</gene>
<dbReference type="Proteomes" id="UP000791080">
    <property type="component" value="Unassembled WGS sequence"/>
</dbReference>
<comment type="similarity">
    <text evidence="1">Belongs to the acyl-CoA dehydrogenase family.</text>
</comment>
<proteinExistence type="inferred from homology"/>
<dbReference type="EMBL" id="AUBJ02000001">
    <property type="protein sequence ID" value="MCP2330362.1"/>
    <property type="molecule type" value="Genomic_DNA"/>
</dbReference>
<organism evidence="6 7">
    <name type="scientific">Actinoalloteichus caeruleus DSM 43889</name>
    <dbReference type="NCBI Taxonomy" id="1120930"/>
    <lineage>
        <taxon>Bacteria</taxon>
        <taxon>Bacillati</taxon>
        <taxon>Actinomycetota</taxon>
        <taxon>Actinomycetes</taxon>
        <taxon>Pseudonocardiales</taxon>
        <taxon>Pseudonocardiaceae</taxon>
        <taxon>Actinoalloteichus</taxon>
        <taxon>Actinoalloteichus cyanogriseus</taxon>
    </lineage>
</organism>
<keyword evidence="2" id="KW-0285">Flavoprotein</keyword>
<reference evidence="6 7" key="1">
    <citation type="submission" date="2013-07" db="EMBL/GenBank/DDBJ databases">
        <authorList>
            <consortium name="DOE Joint Genome Institute"/>
            <person name="Reeve W."/>
            <person name="Huntemann M."/>
            <person name="Han J."/>
            <person name="Chen A."/>
            <person name="Kyrpides N."/>
            <person name="Mavromatis K."/>
            <person name="Markowitz V."/>
            <person name="Palaniappan K."/>
            <person name="Ivanova N."/>
            <person name="Schaumberg A."/>
            <person name="Pati A."/>
            <person name="Liolios K."/>
            <person name="Nordberg H.P."/>
            <person name="Cantor M.N."/>
            <person name="Hua S.X."/>
            <person name="Woyke T."/>
        </authorList>
    </citation>
    <scope>NUCLEOTIDE SEQUENCE [LARGE SCALE GENOMIC DNA]</scope>
    <source>
        <strain evidence="6 7">DSM 43889</strain>
    </source>
</reference>
<dbReference type="InterPro" id="IPR009075">
    <property type="entry name" value="AcylCo_DH/oxidase_C"/>
</dbReference>
<evidence type="ECO:0000259" key="5">
    <source>
        <dbReference type="Pfam" id="PF00441"/>
    </source>
</evidence>
<protein>
    <submittedName>
        <fullName evidence="6">Acyl-CoA dehydrogenase, C-terminal domain</fullName>
    </submittedName>
</protein>
<evidence type="ECO:0000256" key="2">
    <source>
        <dbReference type="ARBA" id="ARBA00022630"/>
    </source>
</evidence>
<sequence length="607" mass="62287">MIPGKGTRAVGGPVAVGTPGAALARRHLPASELEARLGAAGDPANPAGFGGMVARDAAGAPPVGLAALAGGPLRRVFAPRDDSERLDLDQALLVVRVAARRDVTVMPATMFNITAVTQVLLAGRPDQRARVLAVTEAGGALGFAGLEEETAGLFATRCQLGREGSGHRLDGGKWLVGLGEDPDGLVVLCNDGGRGPAAFSLVLLDQESARATRSPSDSRASGFRGVSFGRFHFAGLPVRADQLVGGQGEGMEITLRSLQVVRLVSLAANLAGCDTALRLAWGYAVGGADRRLQTGPDAVTRQDLAVATTALAVADLVSAVAVRAAQVVPGWAATGAALAKRLVGELTSEAVARCSDVLGMRGLLTDGPLRAFDVVRRDLAVARYVDTSPQDLVRELGTRLDAAHRVGGAGRPADTGLVPRVCALDGDLPPFGLAAFTLASARPDPLVPALLEVAPTIQAGLTELGDSGRDALTALTALLTELGAEGRGTGDREAAPGSTASRVDRHCALWAGAAVTLTWWHNRGLPLFGLPPGSVDWVAPALNLVLDCARGGRFRLDARSAEQALVVARALLDGDRLVSAVALPLVKRGAVTRGNAAECLAAAVPQR</sequence>